<sequence>MGGAAPSTESAGESSPDTRAHATAASGDGAPPDNAEQGAAEQGSFGVSLGQWTGDWEVCTDPATGGIYYFNARLGVSSWVLPISEEHGDDAEDQ</sequence>
<reference evidence="3 4" key="1">
    <citation type="submission" date="2019-07" db="EMBL/GenBank/DDBJ databases">
        <title>Genomes of Cafeteria roenbergensis.</title>
        <authorList>
            <person name="Fischer M.G."/>
            <person name="Hackl T."/>
            <person name="Roman M."/>
        </authorList>
    </citation>
    <scope>NUCLEOTIDE SEQUENCE [LARGE SCALE GENOMIC DNA]</scope>
    <source>
        <strain evidence="3 4">RCC970-E3</strain>
    </source>
</reference>
<evidence type="ECO:0000256" key="1">
    <source>
        <dbReference type="SAM" id="MobiDB-lite"/>
    </source>
</evidence>
<evidence type="ECO:0000259" key="2">
    <source>
        <dbReference type="PROSITE" id="PS01159"/>
    </source>
</evidence>
<dbReference type="EMBL" id="VLTL01000191">
    <property type="protein sequence ID" value="KAA0154230.1"/>
    <property type="molecule type" value="Genomic_DNA"/>
</dbReference>
<gene>
    <name evidence="3" type="ORF">FNF28_06844</name>
</gene>
<proteinExistence type="predicted"/>
<accession>A0A5A8CPV6</accession>
<dbReference type="PROSITE" id="PS01159">
    <property type="entry name" value="WW_DOMAIN_1"/>
    <property type="match status" value="1"/>
</dbReference>
<dbReference type="Proteomes" id="UP000324907">
    <property type="component" value="Unassembled WGS sequence"/>
</dbReference>
<comment type="caution">
    <text evidence="3">The sequence shown here is derived from an EMBL/GenBank/DDBJ whole genome shotgun (WGS) entry which is preliminary data.</text>
</comment>
<feature type="domain" description="WW" evidence="2">
    <location>
        <begin position="56"/>
        <end position="82"/>
    </location>
</feature>
<dbReference type="Gene3D" id="2.20.70.10">
    <property type="match status" value="1"/>
</dbReference>
<dbReference type="AlphaFoldDB" id="A0A5A8CPV6"/>
<organism evidence="3 4">
    <name type="scientific">Cafeteria roenbergensis</name>
    <name type="common">Marine flagellate</name>
    <dbReference type="NCBI Taxonomy" id="33653"/>
    <lineage>
        <taxon>Eukaryota</taxon>
        <taxon>Sar</taxon>
        <taxon>Stramenopiles</taxon>
        <taxon>Bigyra</taxon>
        <taxon>Opalozoa</taxon>
        <taxon>Bicosoecida</taxon>
        <taxon>Cafeteriaceae</taxon>
        <taxon>Cafeteria</taxon>
    </lineage>
</organism>
<evidence type="ECO:0000313" key="4">
    <source>
        <dbReference type="Proteomes" id="UP000324907"/>
    </source>
</evidence>
<feature type="compositionally biased region" description="Polar residues" evidence="1">
    <location>
        <begin position="7"/>
        <end position="17"/>
    </location>
</feature>
<name>A0A5A8CPV6_CAFRO</name>
<dbReference type="Pfam" id="PF00397">
    <property type="entry name" value="WW"/>
    <property type="match status" value="1"/>
</dbReference>
<dbReference type="InterPro" id="IPR001202">
    <property type="entry name" value="WW_dom"/>
</dbReference>
<evidence type="ECO:0000313" key="3">
    <source>
        <dbReference type="EMBL" id="KAA0154230.1"/>
    </source>
</evidence>
<feature type="region of interest" description="Disordered" evidence="1">
    <location>
        <begin position="1"/>
        <end position="47"/>
    </location>
</feature>
<dbReference type="SUPFAM" id="SSF51045">
    <property type="entry name" value="WW domain"/>
    <property type="match status" value="1"/>
</dbReference>
<dbReference type="InterPro" id="IPR036020">
    <property type="entry name" value="WW_dom_sf"/>
</dbReference>
<protein>
    <recommendedName>
        <fullName evidence="2">WW domain-containing protein</fullName>
    </recommendedName>
</protein>